<dbReference type="InterPro" id="IPR015422">
    <property type="entry name" value="PyrdxlP-dep_Trfase_small"/>
</dbReference>
<dbReference type="PANTHER" id="PTHR30244:SF34">
    <property type="entry name" value="DTDP-4-AMINO-4,6-DIDEOXYGALACTOSE TRANSAMINASE"/>
    <property type="match status" value="1"/>
</dbReference>
<dbReference type="Pfam" id="PF01041">
    <property type="entry name" value="DegT_DnrJ_EryC1"/>
    <property type="match status" value="1"/>
</dbReference>
<name>A0ABN1QSR0_9ACTN</name>
<comment type="similarity">
    <text evidence="2">Belongs to the DegT/DnrJ/EryC1 family.</text>
</comment>
<dbReference type="GO" id="GO:0008483">
    <property type="term" value="F:transaminase activity"/>
    <property type="evidence" value="ECO:0007669"/>
    <property type="project" value="UniProtKB-KW"/>
</dbReference>
<protein>
    <submittedName>
        <fullName evidence="3">DegT/DnrJ/EryC1/StrS family aminotransferase</fullName>
    </submittedName>
</protein>
<proteinExistence type="inferred from homology"/>
<reference evidence="3 4" key="1">
    <citation type="journal article" date="2019" name="Int. J. Syst. Evol. Microbiol.">
        <title>The Global Catalogue of Microorganisms (GCM) 10K type strain sequencing project: providing services to taxonomists for standard genome sequencing and annotation.</title>
        <authorList>
            <consortium name="The Broad Institute Genomics Platform"/>
            <consortium name="The Broad Institute Genome Sequencing Center for Infectious Disease"/>
            <person name="Wu L."/>
            <person name="Ma J."/>
        </authorList>
    </citation>
    <scope>NUCLEOTIDE SEQUENCE [LARGE SCALE GENOMIC DNA]</scope>
    <source>
        <strain evidence="3 4">JCM 10977</strain>
    </source>
</reference>
<dbReference type="Gene3D" id="3.90.1150.10">
    <property type="entry name" value="Aspartate Aminotransferase, domain 1"/>
    <property type="match status" value="1"/>
</dbReference>
<comment type="caution">
    <text evidence="3">The sequence shown here is derived from an EMBL/GenBank/DDBJ whole genome shotgun (WGS) entry which is preliminary data.</text>
</comment>
<dbReference type="PANTHER" id="PTHR30244">
    <property type="entry name" value="TRANSAMINASE"/>
    <property type="match status" value="1"/>
</dbReference>
<evidence type="ECO:0000313" key="3">
    <source>
        <dbReference type="EMBL" id="GAA0946903.1"/>
    </source>
</evidence>
<comment type="cofactor">
    <cofactor evidence="1">
        <name>pyridoxal 5'-phosphate</name>
        <dbReference type="ChEBI" id="CHEBI:597326"/>
    </cofactor>
</comment>
<keyword evidence="3" id="KW-0032">Aminotransferase</keyword>
<sequence>MALRGAYGMTTRINAVPRAVPAEEVQVPFADCYITAAAQNAALRVLRSGWVTTGREVAAFEGEFAGYVGADHAVAVSSCTHGIELALRSYGLPRGSLVLTSTMTFCGAVQAIVHAGLQPVLVDVDAITGMPTPATVRDSVRAFGQPAAMTVVHWAGDLADVPALADAAGLTLDQVVVDAAHAIGTYEGSTPIGSQCGATCFSFYATKNLPLGEGGMITTNNADRAGWLHQARLHGMTADAWRRYLPGGSWRYDVAEAGLKANMTDIQAAMGRAQLTHLPRWQERRAQIAARYDLQLSTLPAVALPHRPAPGTGTHAWHLYPIRLAAGIERDEVIAELAARGVGTSVHFIPVHQLTYFGQVASIPPSGMNGADALFDQLLSLPIHPRLTDGQIDAVCAALADATNRRFSRKGAE</sequence>
<keyword evidence="3" id="KW-0808">Transferase</keyword>
<dbReference type="PIRSF" id="PIRSF000390">
    <property type="entry name" value="PLP_StrS"/>
    <property type="match status" value="1"/>
</dbReference>
<dbReference type="SUPFAM" id="SSF53383">
    <property type="entry name" value="PLP-dependent transferases"/>
    <property type="match status" value="1"/>
</dbReference>
<dbReference type="CDD" id="cd00616">
    <property type="entry name" value="AHBA_syn"/>
    <property type="match status" value="1"/>
</dbReference>
<gene>
    <name evidence="3" type="ORF">GCM10009554_43240</name>
</gene>
<dbReference type="Proteomes" id="UP001500542">
    <property type="component" value="Unassembled WGS sequence"/>
</dbReference>
<organism evidence="3 4">
    <name type="scientific">Kribbella koreensis</name>
    <dbReference type="NCBI Taxonomy" id="57909"/>
    <lineage>
        <taxon>Bacteria</taxon>
        <taxon>Bacillati</taxon>
        <taxon>Actinomycetota</taxon>
        <taxon>Actinomycetes</taxon>
        <taxon>Propionibacteriales</taxon>
        <taxon>Kribbellaceae</taxon>
        <taxon>Kribbella</taxon>
    </lineage>
</organism>
<keyword evidence="2" id="KW-0663">Pyridoxal phosphate</keyword>
<evidence type="ECO:0000313" key="4">
    <source>
        <dbReference type="Proteomes" id="UP001500542"/>
    </source>
</evidence>
<dbReference type="InterPro" id="IPR015424">
    <property type="entry name" value="PyrdxlP-dep_Trfase"/>
</dbReference>
<dbReference type="EMBL" id="BAAAHK010000009">
    <property type="protein sequence ID" value="GAA0946903.1"/>
    <property type="molecule type" value="Genomic_DNA"/>
</dbReference>
<dbReference type="InterPro" id="IPR015421">
    <property type="entry name" value="PyrdxlP-dep_Trfase_major"/>
</dbReference>
<keyword evidence="4" id="KW-1185">Reference proteome</keyword>
<accession>A0ABN1QSR0</accession>
<evidence type="ECO:0000256" key="2">
    <source>
        <dbReference type="RuleBase" id="RU004508"/>
    </source>
</evidence>
<dbReference type="Gene3D" id="3.40.640.10">
    <property type="entry name" value="Type I PLP-dependent aspartate aminotransferase-like (Major domain)"/>
    <property type="match status" value="1"/>
</dbReference>
<evidence type="ECO:0000256" key="1">
    <source>
        <dbReference type="ARBA" id="ARBA00001933"/>
    </source>
</evidence>
<dbReference type="InterPro" id="IPR000653">
    <property type="entry name" value="DegT/StrS_aminotransferase"/>
</dbReference>